<evidence type="ECO:0000256" key="2">
    <source>
        <dbReference type="SAM" id="Phobius"/>
    </source>
</evidence>
<dbReference type="InterPro" id="IPR011009">
    <property type="entry name" value="Kinase-like_dom_sf"/>
</dbReference>
<feature type="compositionally biased region" description="Polar residues" evidence="1">
    <location>
        <begin position="862"/>
        <end position="880"/>
    </location>
</feature>
<proteinExistence type="predicted"/>
<reference evidence="4 5" key="1">
    <citation type="journal article" date="2021" name="Nat. Commun.">
        <title>Genetic determinants of endophytism in the Arabidopsis root mycobiome.</title>
        <authorList>
            <person name="Mesny F."/>
            <person name="Miyauchi S."/>
            <person name="Thiergart T."/>
            <person name="Pickel B."/>
            <person name="Atanasova L."/>
            <person name="Karlsson M."/>
            <person name="Huettel B."/>
            <person name="Barry K.W."/>
            <person name="Haridas S."/>
            <person name="Chen C."/>
            <person name="Bauer D."/>
            <person name="Andreopoulos W."/>
            <person name="Pangilinan J."/>
            <person name="LaButti K."/>
            <person name="Riley R."/>
            <person name="Lipzen A."/>
            <person name="Clum A."/>
            <person name="Drula E."/>
            <person name="Henrissat B."/>
            <person name="Kohler A."/>
            <person name="Grigoriev I.V."/>
            <person name="Martin F.M."/>
            <person name="Hacquard S."/>
        </authorList>
    </citation>
    <scope>NUCLEOTIDE SEQUENCE [LARGE SCALE GENOMIC DNA]</scope>
    <source>
        <strain evidence="4 5">MPI-CAGE-CH-0241</strain>
    </source>
</reference>
<dbReference type="Gene3D" id="1.10.510.10">
    <property type="entry name" value="Transferase(Phosphotransferase) domain 1"/>
    <property type="match status" value="1"/>
</dbReference>
<evidence type="ECO:0000256" key="1">
    <source>
        <dbReference type="SAM" id="MobiDB-lite"/>
    </source>
</evidence>
<gene>
    <name evidence="4" type="ORF">B0T10DRAFT_471124</name>
</gene>
<evidence type="ECO:0000259" key="3">
    <source>
        <dbReference type="PROSITE" id="PS50011"/>
    </source>
</evidence>
<evidence type="ECO:0000313" key="5">
    <source>
        <dbReference type="Proteomes" id="UP000777438"/>
    </source>
</evidence>
<dbReference type="PANTHER" id="PTHR24359:SF37">
    <property type="entry name" value="PROTEIN KINASE DOMAIN-CONTAINING PROTEIN"/>
    <property type="match status" value="1"/>
</dbReference>
<protein>
    <recommendedName>
        <fullName evidence="3">Protein kinase domain-containing protein</fullName>
    </recommendedName>
</protein>
<keyword evidence="2" id="KW-1133">Transmembrane helix</keyword>
<feature type="transmembrane region" description="Helical" evidence="2">
    <location>
        <begin position="1082"/>
        <end position="1101"/>
    </location>
</feature>
<feature type="transmembrane region" description="Helical" evidence="2">
    <location>
        <begin position="1054"/>
        <end position="1075"/>
    </location>
</feature>
<dbReference type="AlphaFoldDB" id="A0A9P9AU65"/>
<dbReference type="OrthoDB" id="4062651at2759"/>
<dbReference type="Proteomes" id="UP000777438">
    <property type="component" value="Unassembled WGS sequence"/>
</dbReference>
<dbReference type="GO" id="GO:0005524">
    <property type="term" value="F:ATP binding"/>
    <property type="evidence" value="ECO:0007669"/>
    <property type="project" value="InterPro"/>
</dbReference>
<dbReference type="PANTHER" id="PTHR24359">
    <property type="entry name" value="SERINE/THREONINE-PROTEIN KINASE SBK1"/>
    <property type="match status" value="1"/>
</dbReference>
<comment type="caution">
    <text evidence="4">The sequence shown here is derived from an EMBL/GenBank/DDBJ whole genome shotgun (WGS) entry which is preliminary data.</text>
</comment>
<accession>A0A9P9AU65</accession>
<evidence type="ECO:0000313" key="4">
    <source>
        <dbReference type="EMBL" id="KAH6900601.1"/>
    </source>
</evidence>
<keyword evidence="5" id="KW-1185">Reference proteome</keyword>
<name>A0A9P9AU65_9HYPO</name>
<dbReference type="EMBL" id="JAGPYM010000001">
    <property type="protein sequence ID" value="KAH6900601.1"/>
    <property type="molecule type" value="Genomic_DNA"/>
</dbReference>
<feature type="region of interest" description="Disordered" evidence="1">
    <location>
        <begin position="826"/>
        <end position="881"/>
    </location>
</feature>
<dbReference type="InterPro" id="IPR000719">
    <property type="entry name" value="Prot_kinase_dom"/>
</dbReference>
<dbReference type="Pfam" id="PF00069">
    <property type="entry name" value="Pkinase"/>
    <property type="match status" value="1"/>
</dbReference>
<dbReference type="GO" id="GO:0004674">
    <property type="term" value="F:protein serine/threonine kinase activity"/>
    <property type="evidence" value="ECO:0007669"/>
    <property type="project" value="TreeGrafter"/>
</dbReference>
<keyword evidence="2" id="KW-0812">Transmembrane</keyword>
<feature type="domain" description="Protein kinase" evidence="3">
    <location>
        <begin position="219"/>
        <end position="560"/>
    </location>
</feature>
<dbReference type="SUPFAM" id="SSF56112">
    <property type="entry name" value="Protein kinase-like (PK-like)"/>
    <property type="match status" value="1"/>
</dbReference>
<sequence>MYRTSGASATSVTHWEILDRGFGDAYRRSELKNENASQSLDIGASGRIAISLRRSLRMARRETSAPGKPSFVPFSKLMEIISLENTRKLLDQLPGCIEMTNMQKMNLASTICFGTPGSRYSCRRLVATLIDEEREDDILAVIDHSLRDDCLLNQTLTAQSTLQDTTWSELACKLFRILGIEDQREKTAFNLSANKFTAPYFTRPESGVHHYILDLSTVLPFTEQLQPASGPKIADNPNIVDGYGTTRRTRIHPDHFHFSDYGPSSNPSFFAIKELASSRHDDFVKEASALLPFSHKNDKQLVKLLATYEIREGNTRTFYLIFPWADGSIRSLWRAHPKEYENPRTEYLLGWISNQALAIANSLAYLHEEYAENVDAHDKEKYGRHGDIKASNFLVYPDSNVSKGRLIFLADFGLARFHRQRTRSIEPVKATSPSYRPPEFDTTSGTLSRKSDIWSLGAFFLEFLTWYLRGWQGVSSEFPDFREEIDYQGIKSDIFFTIINNNGQKTAIVKDKIYKWIAQLHRKREASEFVHDMLDLVQAKMLVVDPQKRITAVELTQVLLDINKKCRVKKGYLTPGSRDKPGGPGRWYASVLARFAERNSRPVEVKQDLLKGQPSGVDVKKVETLDQGWEDMEDLEDKEDDIRAKNPVEADARFQPIATPVRSSRAYEKMVEGPTDLMHEETTEKLVNLASPSFQSQATECAERLLRDKRCESDVEQCDAMRSRMFAIISELHYSRPEGLFVDDRGQLTQFERFQFKLEALTGEEWNWWPLRRPRPELRPGESRLGWTCSCGNARWEAVPEEFAQHLALLAVEFSLVHTSPLLVPPPPTWSPTETTALTRKGSASGAPTAPPNPWNRGANLGTGNINNPLSSAHQTSGQGPRTIRPARFIFLVTKFGRYALDELPSLHLDTANFGSELRSAYLRRKGFWSSWFSAYGFSHCDFVKFEKYRRNGYAHRGYGLPDPKLKHYYYSPTSWEPPISREEFKDVFQHVGRRQKPRWAVLPFHNTDDDELPTDTVSRIPQRLWNFDKYGNEREDFWGIYVCEQRSALMTGLHIMLCLAPFIGFCFLYFFGIITGDIQNATTPLALSLTLLGFFLSGMGKR</sequence>
<dbReference type="PROSITE" id="PS50011">
    <property type="entry name" value="PROTEIN_KINASE_DOM"/>
    <property type="match status" value="1"/>
</dbReference>
<dbReference type="SMART" id="SM00220">
    <property type="entry name" value="S_TKc"/>
    <property type="match status" value="1"/>
</dbReference>
<keyword evidence="2" id="KW-0472">Membrane</keyword>
<organism evidence="4 5">
    <name type="scientific">Thelonectria olida</name>
    <dbReference type="NCBI Taxonomy" id="1576542"/>
    <lineage>
        <taxon>Eukaryota</taxon>
        <taxon>Fungi</taxon>
        <taxon>Dikarya</taxon>
        <taxon>Ascomycota</taxon>
        <taxon>Pezizomycotina</taxon>
        <taxon>Sordariomycetes</taxon>
        <taxon>Hypocreomycetidae</taxon>
        <taxon>Hypocreales</taxon>
        <taxon>Nectriaceae</taxon>
        <taxon>Thelonectria</taxon>
    </lineage>
</organism>